<evidence type="ECO:0000256" key="1">
    <source>
        <dbReference type="SAM" id="SignalP"/>
    </source>
</evidence>
<dbReference type="InterPro" id="IPR015168">
    <property type="entry name" value="SsuA/THI5"/>
</dbReference>
<name>A0ABS3F3Y4_9PROT</name>
<keyword evidence="1" id="KW-0732">Signal</keyword>
<dbReference type="Pfam" id="PF09084">
    <property type="entry name" value="NMT1"/>
    <property type="match status" value="1"/>
</dbReference>
<dbReference type="RefSeq" id="WP_207043356.1">
    <property type="nucleotide sequence ID" value="NZ_JAFLNC010000002.1"/>
</dbReference>
<dbReference type="InterPro" id="IPR027939">
    <property type="entry name" value="NMT1/THI5"/>
</dbReference>
<dbReference type="PANTHER" id="PTHR31528">
    <property type="entry name" value="4-AMINO-5-HYDROXYMETHYL-2-METHYLPYRIMIDINE PHOSPHATE SYNTHASE THI11-RELATED"/>
    <property type="match status" value="1"/>
</dbReference>
<gene>
    <name evidence="3" type="ORF">J0X12_06290</name>
</gene>
<evidence type="ECO:0000259" key="2">
    <source>
        <dbReference type="Pfam" id="PF09084"/>
    </source>
</evidence>
<organism evidence="3 4">
    <name type="scientific">Sneathiella sedimenti</name>
    <dbReference type="NCBI Taxonomy" id="2816034"/>
    <lineage>
        <taxon>Bacteria</taxon>
        <taxon>Pseudomonadati</taxon>
        <taxon>Pseudomonadota</taxon>
        <taxon>Alphaproteobacteria</taxon>
        <taxon>Sneathiellales</taxon>
        <taxon>Sneathiellaceae</taxon>
        <taxon>Sneathiella</taxon>
    </lineage>
</organism>
<feature type="domain" description="SsuA/THI5-like" evidence="2">
    <location>
        <begin position="38"/>
        <end position="247"/>
    </location>
</feature>
<dbReference type="EMBL" id="JAFLNC010000002">
    <property type="protein sequence ID" value="MBO0333211.1"/>
    <property type="molecule type" value="Genomic_DNA"/>
</dbReference>
<dbReference type="SUPFAM" id="SSF53850">
    <property type="entry name" value="Periplasmic binding protein-like II"/>
    <property type="match status" value="1"/>
</dbReference>
<sequence length="331" mass="35475">MKKLLGAWFAGAAMLSLSATASFAEEASLILNWTPGADHAPIYYALDQGWYADAGIDLKVNSGKGSGLAAQTVGTGASEFGIAELGTAFVAKSKGADLTAIMVLYANSPLTLYWKKSSGMKGPKDFAGHTLGNPPGDAARVLWPAFAKAVGLEDGSVSFVNLAPPAKNPSLAADRVDIISEFYNGHDAKLAAFGDDLASLRWSEVGINPYGNSFIVNTSYMKENPEVVAKFAAVTQRAFHACVENPDPCIKSLMDVASGLNKEAMDDQWTRVKELMADETTTTEGLGFFSGDRIQKTYDLIETYFGVEKPFDPAESYTNEYLDKNIKMTAN</sequence>
<proteinExistence type="predicted"/>
<keyword evidence="4" id="KW-1185">Reference proteome</keyword>
<comment type="caution">
    <text evidence="3">The sequence shown here is derived from an EMBL/GenBank/DDBJ whole genome shotgun (WGS) entry which is preliminary data.</text>
</comment>
<feature type="signal peptide" evidence="1">
    <location>
        <begin position="1"/>
        <end position="24"/>
    </location>
</feature>
<dbReference type="Proteomes" id="UP000664761">
    <property type="component" value="Unassembled WGS sequence"/>
</dbReference>
<accession>A0ABS3F3Y4</accession>
<protein>
    <submittedName>
        <fullName evidence="3">ABC transporter substrate-binding protein</fullName>
    </submittedName>
</protein>
<dbReference type="Gene3D" id="3.40.190.10">
    <property type="entry name" value="Periplasmic binding protein-like II"/>
    <property type="match status" value="2"/>
</dbReference>
<dbReference type="PANTHER" id="PTHR31528:SF3">
    <property type="entry name" value="THIAMINE BIOSYNTHESIS PROTEIN HI_0357-RELATED"/>
    <property type="match status" value="1"/>
</dbReference>
<evidence type="ECO:0000313" key="4">
    <source>
        <dbReference type="Proteomes" id="UP000664761"/>
    </source>
</evidence>
<evidence type="ECO:0000313" key="3">
    <source>
        <dbReference type="EMBL" id="MBO0333211.1"/>
    </source>
</evidence>
<reference evidence="3 4" key="1">
    <citation type="submission" date="2021-03" db="EMBL/GenBank/DDBJ databases">
        <title>Sneathiella sp. CAU 1612 isolated from Kang Won-do.</title>
        <authorList>
            <person name="Kim W."/>
        </authorList>
    </citation>
    <scope>NUCLEOTIDE SEQUENCE [LARGE SCALE GENOMIC DNA]</scope>
    <source>
        <strain evidence="3 4">CAU 1612</strain>
    </source>
</reference>
<feature type="chain" id="PRO_5045913317" evidence="1">
    <location>
        <begin position="25"/>
        <end position="331"/>
    </location>
</feature>